<gene>
    <name evidence="3" type="ORF">C7K25_15040</name>
</gene>
<dbReference type="EMBL" id="PXVD01000036">
    <property type="protein sequence ID" value="MDJ1372654.1"/>
    <property type="molecule type" value="Genomic_DNA"/>
</dbReference>
<evidence type="ECO:0008006" key="5">
    <source>
        <dbReference type="Google" id="ProtNLM"/>
    </source>
</evidence>
<keyword evidence="4" id="KW-1185">Reference proteome</keyword>
<feature type="transmembrane region" description="Helical" evidence="2">
    <location>
        <begin position="89"/>
        <end position="112"/>
    </location>
</feature>
<evidence type="ECO:0000313" key="4">
    <source>
        <dbReference type="Proteomes" id="UP001170379"/>
    </source>
</evidence>
<evidence type="ECO:0000313" key="3">
    <source>
        <dbReference type="EMBL" id="MDJ1372654.1"/>
    </source>
</evidence>
<comment type="caution">
    <text evidence="3">The sequence shown here is derived from an EMBL/GenBank/DDBJ whole genome shotgun (WGS) entry which is preliminary data.</text>
</comment>
<keyword evidence="2" id="KW-0812">Transmembrane</keyword>
<proteinExistence type="predicted"/>
<name>A0ABT7CBT5_9MICO</name>
<reference evidence="3" key="2">
    <citation type="journal article" date="2022" name="Sci. Rep.">
        <title>In silico prediction of the enzymes involved in the degradation of the herbicide molinate by Gulosibacter molinativorax ON4T.</title>
        <authorList>
            <person name="Lopes A.R."/>
            <person name="Bunin E."/>
            <person name="Viana A.T."/>
            <person name="Froufe H."/>
            <person name="Munoz-Merida A."/>
            <person name="Pinho D."/>
            <person name="Figueiredo J."/>
            <person name="Barroso C."/>
            <person name="Vaz-Moreira I."/>
            <person name="Bellanger X."/>
            <person name="Egas C."/>
            <person name="Nunes O.C."/>
        </authorList>
    </citation>
    <scope>NUCLEOTIDE SEQUENCE</scope>
    <source>
        <strain evidence="3">ON4</strain>
    </source>
</reference>
<feature type="region of interest" description="Disordered" evidence="1">
    <location>
        <begin position="217"/>
        <end position="244"/>
    </location>
</feature>
<keyword evidence="2" id="KW-0472">Membrane</keyword>
<feature type="transmembrane region" description="Helical" evidence="2">
    <location>
        <begin position="118"/>
        <end position="137"/>
    </location>
</feature>
<reference evidence="3" key="1">
    <citation type="submission" date="2018-03" db="EMBL/GenBank/DDBJ databases">
        <authorList>
            <person name="Nunes O.C."/>
            <person name="Lopes A.R."/>
            <person name="Froufe H."/>
            <person name="Munoz-Merida A."/>
            <person name="Barroso C."/>
            <person name="Egas C."/>
        </authorList>
    </citation>
    <scope>NUCLEOTIDE SEQUENCE</scope>
    <source>
        <strain evidence="3">ON4</strain>
    </source>
</reference>
<sequence length="244" mass="26294">MHWATKGTLLFADSVGISSALIWLGEEPMLAVMTSMGAATATVVAGSIGADLRHQHDKARRVVENPEDLDPPLRPFAHLFRPEPQRNRLMKLAGGIASAIAVTVATGIFALRSVVDEPMVGMVFGGIAAAIAAASFIESWAHADDIADHIDAARSSYQREQRSLQKLSRNGALRRHRHAASEAASIQAEYEARGEAAARRMTALKWGIYRRNPAVLGHGEASPTITPKQVGRVQRSSSESRMNA</sequence>
<protein>
    <recommendedName>
        <fullName evidence="5">SLATT domain-containing protein</fullName>
    </recommendedName>
</protein>
<dbReference type="Proteomes" id="UP001170379">
    <property type="component" value="Unassembled WGS sequence"/>
</dbReference>
<organism evidence="3 4">
    <name type="scientific">Gulosibacter molinativorax</name>
    <dbReference type="NCBI Taxonomy" id="256821"/>
    <lineage>
        <taxon>Bacteria</taxon>
        <taxon>Bacillati</taxon>
        <taxon>Actinomycetota</taxon>
        <taxon>Actinomycetes</taxon>
        <taxon>Micrococcales</taxon>
        <taxon>Microbacteriaceae</taxon>
        <taxon>Gulosibacter</taxon>
    </lineage>
</organism>
<keyword evidence="2" id="KW-1133">Transmembrane helix</keyword>
<accession>A0ABT7CBT5</accession>
<evidence type="ECO:0000256" key="2">
    <source>
        <dbReference type="SAM" id="Phobius"/>
    </source>
</evidence>
<feature type="transmembrane region" description="Helical" evidence="2">
    <location>
        <begin position="30"/>
        <end position="52"/>
    </location>
</feature>
<feature type="transmembrane region" description="Helical" evidence="2">
    <location>
        <begin position="7"/>
        <end position="24"/>
    </location>
</feature>
<feature type="compositionally biased region" description="Polar residues" evidence="1">
    <location>
        <begin position="234"/>
        <end position="244"/>
    </location>
</feature>
<evidence type="ECO:0000256" key="1">
    <source>
        <dbReference type="SAM" id="MobiDB-lite"/>
    </source>
</evidence>